<dbReference type="SMART" id="SM00326">
    <property type="entry name" value="SH3"/>
    <property type="match status" value="2"/>
</dbReference>
<dbReference type="InterPro" id="IPR035757">
    <property type="entry name" value="NCF1_SH3_2"/>
</dbReference>
<dbReference type="InterPro" id="IPR034909">
    <property type="entry name" value="PX_p47phox"/>
</dbReference>
<dbReference type="PROSITE" id="PS50002">
    <property type="entry name" value="SH3"/>
    <property type="match status" value="2"/>
</dbReference>
<dbReference type="SMART" id="SM00312">
    <property type="entry name" value="PX"/>
    <property type="match status" value="1"/>
</dbReference>
<dbReference type="InterPro" id="IPR000408">
    <property type="entry name" value="Reg_chr_condens"/>
</dbReference>
<feature type="repeat" description="RCC1" evidence="7">
    <location>
        <begin position="885"/>
        <end position="937"/>
    </location>
</feature>
<dbReference type="PANTHER" id="PTHR46337:SF1">
    <property type="entry name" value="RCC1-LIKE G EXCHANGING FACTOR-LIKE PROTEIN"/>
    <property type="match status" value="1"/>
</dbReference>
<dbReference type="SUPFAM" id="SSF50044">
    <property type="entry name" value="SH3-domain"/>
    <property type="match status" value="2"/>
</dbReference>
<keyword evidence="5" id="KW-0677">Repeat</keyword>
<dbReference type="GO" id="GO:0005743">
    <property type="term" value="C:mitochondrial inner membrane"/>
    <property type="evidence" value="ECO:0007669"/>
    <property type="project" value="TreeGrafter"/>
</dbReference>
<dbReference type="Pfam" id="PF07653">
    <property type="entry name" value="SH3_2"/>
    <property type="match status" value="1"/>
</dbReference>
<dbReference type="PRINTS" id="PR00498">
    <property type="entry name" value="P47PHOX"/>
</dbReference>
<keyword evidence="3" id="KW-0963">Cytoplasm</keyword>
<comment type="caution">
    <text evidence="11">The sequence shown here is derived from an EMBL/GenBank/DDBJ whole genome shotgun (WGS) entry which is preliminary data.</text>
</comment>
<feature type="compositionally biased region" description="Basic and acidic residues" evidence="8">
    <location>
        <begin position="442"/>
        <end position="452"/>
    </location>
</feature>
<dbReference type="FunFam" id="2.30.30.40:FF:000121">
    <property type="entry name" value="Neutrophil cytosol factor 1"/>
    <property type="match status" value="1"/>
</dbReference>
<dbReference type="InterPro" id="IPR001683">
    <property type="entry name" value="PX_dom"/>
</dbReference>
<dbReference type="Pfam" id="PF00787">
    <property type="entry name" value="PX"/>
    <property type="match status" value="1"/>
</dbReference>
<keyword evidence="12" id="KW-1185">Reference proteome</keyword>
<reference evidence="11 12" key="1">
    <citation type="submission" date="2021-04" db="EMBL/GenBank/DDBJ databases">
        <authorList>
            <person name="De Guttry C."/>
            <person name="Zahm M."/>
            <person name="Klopp C."/>
            <person name="Cabau C."/>
            <person name="Louis A."/>
            <person name="Berthelot C."/>
            <person name="Parey E."/>
            <person name="Roest Crollius H."/>
            <person name="Montfort J."/>
            <person name="Robinson-Rechavi M."/>
            <person name="Bucao C."/>
            <person name="Bouchez O."/>
            <person name="Gislard M."/>
            <person name="Lluch J."/>
            <person name="Milhes M."/>
            <person name="Lampietro C."/>
            <person name="Lopez Roques C."/>
            <person name="Donnadieu C."/>
            <person name="Braasch I."/>
            <person name="Desvignes T."/>
            <person name="Postlethwait J."/>
            <person name="Bobe J."/>
            <person name="Wedekind C."/>
            <person name="Guiguen Y."/>
        </authorList>
    </citation>
    <scope>NUCLEOTIDE SEQUENCE [LARGE SCALE GENOMIC DNA]</scope>
    <source>
        <strain evidence="11">Cs_M1</strain>
        <tissue evidence="11">Blood</tissue>
    </source>
</reference>
<dbReference type="InterPro" id="IPR001452">
    <property type="entry name" value="SH3_domain"/>
</dbReference>
<dbReference type="CDD" id="cd06887">
    <property type="entry name" value="PX_p47phox"/>
    <property type="match status" value="1"/>
</dbReference>
<feature type="region of interest" description="Disordered" evidence="8">
    <location>
        <begin position="442"/>
        <end position="546"/>
    </location>
</feature>
<dbReference type="InterPro" id="IPR058923">
    <property type="entry name" value="RCC1-like_dom"/>
</dbReference>
<dbReference type="EMBL" id="JAGTTL010000010">
    <property type="protein sequence ID" value="KAK6317373.1"/>
    <property type="molecule type" value="Genomic_DNA"/>
</dbReference>
<gene>
    <name evidence="11" type="ORF">J4Q44_G00127730</name>
</gene>
<feature type="repeat" description="RCC1" evidence="7">
    <location>
        <begin position="648"/>
        <end position="708"/>
    </location>
</feature>
<evidence type="ECO:0000256" key="7">
    <source>
        <dbReference type="PROSITE-ProRule" id="PRU00235"/>
    </source>
</evidence>
<evidence type="ECO:0000256" key="3">
    <source>
        <dbReference type="ARBA" id="ARBA00022490"/>
    </source>
</evidence>
<dbReference type="InterPro" id="IPR036871">
    <property type="entry name" value="PX_dom_sf"/>
</dbReference>
<feature type="domain" description="PX" evidence="10">
    <location>
        <begin position="159"/>
        <end position="280"/>
    </location>
</feature>
<dbReference type="Gene3D" id="2.30.30.40">
    <property type="entry name" value="SH3 Domains"/>
    <property type="match status" value="2"/>
</dbReference>
<dbReference type="InterPro" id="IPR015039">
    <property type="entry name" value="NCF1_C"/>
</dbReference>
<dbReference type="Pfam" id="PF00018">
    <property type="entry name" value="SH3_1"/>
    <property type="match status" value="1"/>
</dbReference>
<evidence type="ECO:0000259" key="9">
    <source>
        <dbReference type="PROSITE" id="PS50002"/>
    </source>
</evidence>
<dbReference type="GO" id="GO:0016176">
    <property type="term" value="F:superoxide-generating NADPH oxidase activator activity"/>
    <property type="evidence" value="ECO:0007669"/>
    <property type="project" value="InterPro"/>
</dbReference>
<dbReference type="GO" id="GO:0019843">
    <property type="term" value="F:rRNA binding"/>
    <property type="evidence" value="ECO:0007669"/>
    <property type="project" value="TreeGrafter"/>
</dbReference>
<dbReference type="Pfam" id="PF00415">
    <property type="entry name" value="RCC1"/>
    <property type="match status" value="1"/>
</dbReference>
<dbReference type="Pfam" id="PF08944">
    <property type="entry name" value="p47_phox_C"/>
    <property type="match status" value="1"/>
</dbReference>
<feature type="repeat" description="RCC1" evidence="7">
    <location>
        <begin position="712"/>
        <end position="775"/>
    </location>
</feature>
<dbReference type="GO" id="GO:0072593">
    <property type="term" value="P:reactive oxygen species metabolic process"/>
    <property type="evidence" value="ECO:0007669"/>
    <property type="project" value="UniProtKB-ARBA"/>
</dbReference>
<feature type="repeat" description="RCC1" evidence="7">
    <location>
        <begin position="996"/>
        <end position="1045"/>
    </location>
</feature>
<evidence type="ECO:0000313" key="12">
    <source>
        <dbReference type="Proteomes" id="UP001356427"/>
    </source>
</evidence>
<dbReference type="PROSITE" id="PS50012">
    <property type="entry name" value="RCC1_3"/>
    <property type="match status" value="7"/>
</dbReference>
<feature type="repeat" description="RCC1" evidence="7">
    <location>
        <begin position="776"/>
        <end position="831"/>
    </location>
</feature>
<feature type="region of interest" description="Disordered" evidence="8">
    <location>
        <begin position="278"/>
        <end position="307"/>
    </location>
</feature>
<evidence type="ECO:0000259" key="10">
    <source>
        <dbReference type="PROSITE" id="PS50195"/>
    </source>
</evidence>
<evidence type="ECO:0000256" key="8">
    <source>
        <dbReference type="SAM" id="MobiDB-lite"/>
    </source>
</evidence>
<dbReference type="SUPFAM" id="SSF64268">
    <property type="entry name" value="PX domain"/>
    <property type="match status" value="1"/>
</dbReference>
<dbReference type="InterPro" id="IPR053035">
    <property type="entry name" value="Mitochondrial_GEF_domain"/>
</dbReference>
<dbReference type="InterPro" id="IPR009091">
    <property type="entry name" value="RCC1/BLIP-II"/>
</dbReference>
<dbReference type="InterPro" id="IPR036028">
    <property type="entry name" value="SH3-like_dom_sf"/>
</dbReference>
<dbReference type="InterPro" id="IPR032136">
    <property type="entry name" value="NCF1_PBR/AIR"/>
</dbReference>
<dbReference type="InterPro" id="IPR035756">
    <property type="entry name" value="NCF1_SH3_1"/>
</dbReference>
<keyword evidence="2 6" id="KW-0728">SH3 domain</keyword>
<evidence type="ECO:0000313" key="11">
    <source>
        <dbReference type="EMBL" id="KAK6317373.1"/>
    </source>
</evidence>
<dbReference type="FunFam" id="2.30.30.40:FF:000127">
    <property type="entry name" value="neutrophil cytosol factor 1"/>
    <property type="match status" value="1"/>
</dbReference>
<accession>A0AAN8QZZ9</accession>
<protein>
    <submittedName>
        <fullName evidence="11">Uncharacterized protein</fullName>
    </submittedName>
</protein>
<sequence length="1047" mass="116717">MLMKHVHLASMQYPENGFDQVNCCGAAQGTLTKESLTLLDCCKTQGGCIEALHALNMGTVRPEDCHQTESTSMTVKQVETVEPVHDEFIVIFPPVTTVAVDVARKVEVGDTSTLGEHLSNIYMGDYASASIDFIQEVSEATNTLVDLIITLLHLTMEETYVRHVELLGFEKRFFPSQHYVYMLMVKWNDLSEKLIYRGYPEIYTFHKSLKEMFPIEAGDIDKKDRIIPALPAPKWLDNQKSTETRQSTLAEYCGSLINLPPKISRSQLVRNLFKVRPEDENPPAQHPLKRNETFVVSNDKPRDNTSEISGPIILESYRVIADYSHTSKYEITLHTGDLVEIVEKSPNGWWFCQCEAKRGWVPASYLEALDGPEESEEADPNYAGELYITTKAYKAAQDDELTLETGETIEVIHKLLDGWWVVRKGEETGHFPSMFLYRTGEKKEMESEEHVIRRQTPPPRRSTIRNAQSIHSKGRQRISQDTYRRNSRRFLQQKGGRPNQPRKTSKASTQSPLQERNNRDNIPKTAGSSPGCELKGAPLIPPRPSPELIMERCTENTRKKGFGPAASFLNRVKVESAVRGDSWLPPLRLKITITGGEMSLAYLRLCARHRLAPGAQGYATHTSAPRSRELKDEGPVFQYVGKQRKPNHKVFVWGFSYTGALGIPSFVVPDSGRKKPRKYQLTPYRLETEQQISSAACGYGFTLLSSSTKDLTKVWGMGLNRDSQLGFQRTQQDRHKSYDYVLEPSPLPLPLARPQQTRVVQVACGRAHSLVLTDSEGVFSLGNNAYGQCGRKMVEDEIYSASHIIHKMEGFDSPVTQVVCGQDHSLFLTETGKVYACGWGADGQTGLGHHNMCARPVAVGGDLAGVRVQQVTTYGDCSMAVSQDGQLYGWGNSEYLQLSSVTEATQINSPRLLPFEGVGKVTQVACGGTQVAILNERGEVFVWGYGILGKGPNLSESQTPELVPPTLFGRSEFNPAVTVSRIHCGLNHFAAVTDRGELFVWGKNVRGCLGIGKKEDQYFPWRVTVPGHVVDVACGVDHMVALVKSVI</sequence>
<feature type="domain" description="SH3" evidence="9">
    <location>
        <begin position="314"/>
        <end position="371"/>
    </location>
</feature>
<feature type="compositionally biased region" description="Polar residues" evidence="8">
    <location>
        <begin position="506"/>
        <end position="515"/>
    </location>
</feature>
<comment type="subcellular location">
    <subcellularLocation>
        <location evidence="1">Cytoplasm</location>
    </subcellularLocation>
</comment>
<proteinExistence type="predicted"/>
<dbReference type="GO" id="GO:0035091">
    <property type="term" value="F:phosphatidylinositol binding"/>
    <property type="evidence" value="ECO:0007669"/>
    <property type="project" value="InterPro"/>
</dbReference>
<feature type="repeat" description="RCC1" evidence="7">
    <location>
        <begin position="832"/>
        <end position="884"/>
    </location>
</feature>
<feature type="repeat" description="RCC1" evidence="7">
    <location>
        <begin position="938"/>
        <end position="995"/>
    </location>
</feature>
<dbReference type="Gene3D" id="3.30.1520.10">
    <property type="entry name" value="Phox-like domain"/>
    <property type="match status" value="1"/>
</dbReference>
<evidence type="ECO:0000256" key="5">
    <source>
        <dbReference type="ARBA" id="ARBA00022737"/>
    </source>
</evidence>
<dbReference type="Pfam" id="PF25390">
    <property type="entry name" value="WD40_RLD"/>
    <property type="match status" value="1"/>
</dbReference>
<dbReference type="CDD" id="cd12022">
    <property type="entry name" value="SH3_p47phox_2"/>
    <property type="match status" value="1"/>
</dbReference>
<organism evidence="11 12">
    <name type="scientific">Coregonus suidteri</name>
    <dbReference type="NCBI Taxonomy" id="861788"/>
    <lineage>
        <taxon>Eukaryota</taxon>
        <taxon>Metazoa</taxon>
        <taxon>Chordata</taxon>
        <taxon>Craniata</taxon>
        <taxon>Vertebrata</taxon>
        <taxon>Euteleostomi</taxon>
        <taxon>Actinopterygii</taxon>
        <taxon>Neopterygii</taxon>
        <taxon>Teleostei</taxon>
        <taxon>Protacanthopterygii</taxon>
        <taxon>Salmoniformes</taxon>
        <taxon>Salmonidae</taxon>
        <taxon>Coregoninae</taxon>
        <taxon>Coregonus</taxon>
    </lineage>
</organism>
<name>A0AAN8QZZ9_9TELE</name>
<dbReference type="GO" id="GO:0005085">
    <property type="term" value="F:guanyl-nucleotide exchange factor activity"/>
    <property type="evidence" value="ECO:0007669"/>
    <property type="project" value="TreeGrafter"/>
</dbReference>
<dbReference type="GO" id="GO:0070131">
    <property type="term" value="P:positive regulation of mitochondrial translation"/>
    <property type="evidence" value="ECO:0007669"/>
    <property type="project" value="TreeGrafter"/>
</dbReference>
<evidence type="ECO:0000256" key="4">
    <source>
        <dbReference type="ARBA" id="ARBA00022553"/>
    </source>
</evidence>
<dbReference type="AlphaFoldDB" id="A0AAN8QZZ9"/>
<dbReference type="PROSITE" id="PS50195">
    <property type="entry name" value="PX"/>
    <property type="match status" value="1"/>
</dbReference>
<dbReference type="FunFam" id="3.30.1520.10:FF:000023">
    <property type="entry name" value="Neutrophil cytosol factor 1"/>
    <property type="match status" value="1"/>
</dbReference>
<keyword evidence="4" id="KW-0597">Phosphoprotein</keyword>
<evidence type="ECO:0000256" key="2">
    <source>
        <dbReference type="ARBA" id="ARBA00022443"/>
    </source>
</evidence>
<dbReference type="InterPro" id="IPR001655">
    <property type="entry name" value="P47PHOX"/>
</dbReference>
<dbReference type="Pfam" id="PF16621">
    <property type="entry name" value="NCF1_PBR_AIR"/>
    <property type="match status" value="1"/>
</dbReference>
<dbReference type="SUPFAM" id="SSF50985">
    <property type="entry name" value="RCC1/BLIP-II"/>
    <property type="match status" value="1"/>
</dbReference>
<evidence type="ECO:0000256" key="1">
    <source>
        <dbReference type="ARBA" id="ARBA00004496"/>
    </source>
</evidence>
<feature type="compositionally biased region" description="Polar residues" evidence="8">
    <location>
        <begin position="464"/>
        <end position="481"/>
    </location>
</feature>
<dbReference type="Gene3D" id="2.130.10.30">
    <property type="entry name" value="Regulator of chromosome condensation 1/beta-lactamase-inhibitor protein II"/>
    <property type="match status" value="2"/>
</dbReference>
<dbReference type="PANTHER" id="PTHR46337">
    <property type="entry name" value="RCC1-LIKE G EXCHANGING FACTOR-LIKE PROTEIN"/>
    <property type="match status" value="1"/>
</dbReference>
<dbReference type="CDD" id="cd12021">
    <property type="entry name" value="SH3_p47phox_1"/>
    <property type="match status" value="1"/>
</dbReference>
<dbReference type="Proteomes" id="UP001356427">
    <property type="component" value="Unassembled WGS sequence"/>
</dbReference>
<evidence type="ECO:0000256" key="6">
    <source>
        <dbReference type="PROSITE-ProRule" id="PRU00192"/>
    </source>
</evidence>
<feature type="domain" description="SH3" evidence="9">
    <location>
        <begin position="382"/>
        <end position="441"/>
    </location>
</feature>